<name>A0A918UN15_9CAUL</name>
<dbReference type="Proteomes" id="UP000662572">
    <property type="component" value="Unassembled WGS sequence"/>
</dbReference>
<protein>
    <recommendedName>
        <fullName evidence="1">HTH cro/C1-type domain-containing protein</fullName>
    </recommendedName>
</protein>
<sequence>MKPQHFCFGNEAINDEPYHYRTAGLEGIYLLNGYEISEYDGERTVAIKNVDGLHKAIGRHIVCHRKGLTPKETRFLRNTLGLTQGELAALLGTTSQSVARWEKGDTEMPGAAEKLLRILFLALTDGEGDTVLNLITSKLEELDSMDELSNAQAQFGLFDSGWEEKKAA</sequence>
<dbReference type="GO" id="GO:0003677">
    <property type="term" value="F:DNA binding"/>
    <property type="evidence" value="ECO:0007669"/>
    <property type="project" value="InterPro"/>
</dbReference>
<proteinExistence type="predicted"/>
<feature type="domain" description="HTH cro/C1-type" evidence="1">
    <location>
        <begin position="74"/>
        <end position="107"/>
    </location>
</feature>
<evidence type="ECO:0000313" key="3">
    <source>
        <dbReference type="Proteomes" id="UP000662572"/>
    </source>
</evidence>
<evidence type="ECO:0000313" key="2">
    <source>
        <dbReference type="EMBL" id="GGZ21932.1"/>
    </source>
</evidence>
<dbReference type="Pfam" id="PF01381">
    <property type="entry name" value="HTH_3"/>
    <property type="match status" value="1"/>
</dbReference>
<dbReference type="InterPro" id="IPR010982">
    <property type="entry name" value="Lambda_DNA-bd_dom_sf"/>
</dbReference>
<gene>
    <name evidence="2" type="ORF">GCM10011273_03410</name>
</gene>
<dbReference type="RefSeq" id="WP_189484638.1">
    <property type="nucleotide sequence ID" value="NZ_BMZB01000001.1"/>
</dbReference>
<dbReference type="InterPro" id="IPR001387">
    <property type="entry name" value="Cro/C1-type_HTH"/>
</dbReference>
<keyword evidence="3" id="KW-1185">Reference proteome</keyword>
<reference evidence="2" key="1">
    <citation type="journal article" date="2014" name="Int. J. Syst. Evol. Microbiol.">
        <title>Complete genome sequence of Corynebacterium casei LMG S-19264T (=DSM 44701T), isolated from a smear-ripened cheese.</title>
        <authorList>
            <consortium name="US DOE Joint Genome Institute (JGI-PGF)"/>
            <person name="Walter F."/>
            <person name="Albersmeier A."/>
            <person name="Kalinowski J."/>
            <person name="Ruckert C."/>
        </authorList>
    </citation>
    <scope>NUCLEOTIDE SEQUENCE</scope>
    <source>
        <strain evidence="2">KCTC 32296</strain>
    </source>
</reference>
<reference evidence="2" key="2">
    <citation type="submission" date="2020-09" db="EMBL/GenBank/DDBJ databases">
        <authorList>
            <person name="Sun Q."/>
            <person name="Kim S."/>
        </authorList>
    </citation>
    <scope>NUCLEOTIDE SEQUENCE</scope>
    <source>
        <strain evidence="2">KCTC 32296</strain>
    </source>
</reference>
<dbReference type="AlphaFoldDB" id="A0A918UN15"/>
<comment type="caution">
    <text evidence="2">The sequence shown here is derived from an EMBL/GenBank/DDBJ whole genome shotgun (WGS) entry which is preliminary data.</text>
</comment>
<evidence type="ECO:0000259" key="1">
    <source>
        <dbReference type="PROSITE" id="PS50943"/>
    </source>
</evidence>
<dbReference type="SUPFAM" id="SSF47413">
    <property type="entry name" value="lambda repressor-like DNA-binding domains"/>
    <property type="match status" value="1"/>
</dbReference>
<dbReference type="CDD" id="cd00093">
    <property type="entry name" value="HTH_XRE"/>
    <property type="match status" value="1"/>
</dbReference>
<dbReference type="Gene3D" id="1.10.260.40">
    <property type="entry name" value="lambda repressor-like DNA-binding domains"/>
    <property type="match status" value="1"/>
</dbReference>
<accession>A0A918UN15</accession>
<dbReference type="PROSITE" id="PS50943">
    <property type="entry name" value="HTH_CROC1"/>
    <property type="match status" value="1"/>
</dbReference>
<dbReference type="EMBL" id="BMZB01000001">
    <property type="protein sequence ID" value="GGZ21932.1"/>
    <property type="molecule type" value="Genomic_DNA"/>
</dbReference>
<organism evidence="2 3">
    <name type="scientific">Asticcacaulis endophyticus</name>
    <dbReference type="NCBI Taxonomy" id="1395890"/>
    <lineage>
        <taxon>Bacteria</taxon>
        <taxon>Pseudomonadati</taxon>
        <taxon>Pseudomonadota</taxon>
        <taxon>Alphaproteobacteria</taxon>
        <taxon>Caulobacterales</taxon>
        <taxon>Caulobacteraceae</taxon>
        <taxon>Asticcacaulis</taxon>
    </lineage>
</organism>